<feature type="region of interest" description="Disordered" evidence="1">
    <location>
        <begin position="315"/>
        <end position="335"/>
    </location>
</feature>
<evidence type="ECO:0000313" key="4">
    <source>
        <dbReference type="Proteomes" id="UP000283530"/>
    </source>
</evidence>
<evidence type="ECO:0000256" key="1">
    <source>
        <dbReference type="SAM" id="MobiDB-lite"/>
    </source>
</evidence>
<dbReference type="STRING" id="337451.A0A3S3PJT7"/>
<reference evidence="3 4" key="1">
    <citation type="journal article" date="2019" name="Nat. Plants">
        <title>Stout camphor tree genome fills gaps in understanding of flowering plant genome evolution.</title>
        <authorList>
            <person name="Chaw S.M."/>
            <person name="Liu Y.C."/>
            <person name="Wu Y.W."/>
            <person name="Wang H.Y."/>
            <person name="Lin C.I."/>
            <person name="Wu C.S."/>
            <person name="Ke H.M."/>
            <person name="Chang L.Y."/>
            <person name="Hsu C.Y."/>
            <person name="Yang H.T."/>
            <person name="Sudianto E."/>
            <person name="Hsu M.H."/>
            <person name="Wu K.P."/>
            <person name="Wang L.N."/>
            <person name="Leebens-Mack J.H."/>
            <person name="Tsai I.J."/>
        </authorList>
    </citation>
    <scope>NUCLEOTIDE SEQUENCE [LARGE SCALE GENOMIC DNA]</scope>
    <source>
        <strain evidence="4">cv. Chaw 1501</strain>
        <tissue evidence="3">Young leaves</tissue>
    </source>
</reference>
<organism evidence="3 4">
    <name type="scientific">Cinnamomum micranthum f. kanehirae</name>
    <dbReference type="NCBI Taxonomy" id="337451"/>
    <lineage>
        <taxon>Eukaryota</taxon>
        <taxon>Viridiplantae</taxon>
        <taxon>Streptophyta</taxon>
        <taxon>Embryophyta</taxon>
        <taxon>Tracheophyta</taxon>
        <taxon>Spermatophyta</taxon>
        <taxon>Magnoliopsida</taxon>
        <taxon>Magnoliidae</taxon>
        <taxon>Laurales</taxon>
        <taxon>Lauraceae</taxon>
        <taxon>Cinnamomum</taxon>
    </lineage>
</organism>
<dbReference type="Pfam" id="PF26133">
    <property type="entry name" value="DUF8039"/>
    <property type="match status" value="1"/>
</dbReference>
<dbReference type="InterPro" id="IPR058352">
    <property type="entry name" value="DUF8039"/>
</dbReference>
<dbReference type="PANTHER" id="PTHR33018">
    <property type="entry name" value="OS10G0338966 PROTEIN-RELATED"/>
    <property type="match status" value="1"/>
</dbReference>
<evidence type="ECO:0000313" key="3">
    <source>
        <dbReference type="EMBL" id="RWR92139.1"/>
    </source>
</evidence>
<dbReference type="InterPro" id="IPR004252">
    <property type="entry name" value="Probable_transposase_24"/>
</dbReference>
<dbReference type="Pfam" id="PF03004">
    <property type="entry name" value="Transposase_24"/>
    <property type="match status" value="1"/>
</dbReference>
<proteinExistence type="predicted"/>
<evidence type="ECO:0000259" key="2">
    <source>
        <dbReference type="Pfam" id="PF26133"/>
    </source>
</evidence>
<name>A0A3S3PJT7_9MAGN</name>
<comment type="caution">
    <text evidence="3">The sequence shown here is derived from an EMBL/GenBank/DDBJ whole genome shotgun (WGS) entry which is preliminary data.</text>
</comment>
<feature type="domain" description="DUF8039" evidence="2">
    <location>
        <begin position="345"/>
        <end position="410"/>
    </location>
</feature>
<dbReference type="Gene3D" id="3.90.1070.20">
    <property type="match status" value="1"/>
</dbReference>
<accession>A0A3S3PJT7</accession>
<dbReference type="PANTHER" id="PTHR33018:SF34">
    <property type="entry name" value="OS02G0472350 PROTEIN"/>
    <property type="match status" value="1"/>
</dbReference>
<keyword evidence="4" id="KW-1185">Reference proteome</keyword>
<sequence length="461" mass="52399">MAEQGTSYLNAESSMPRKQRMVITLNAHGLPVGDNSTKLSSRCGHLVRTIVPISYKDWRAVPNEKKDELWKLLLEDFDVSQSYKDKCLRSMAESMRKYKTKLRMQYLDPHKTQEEKLNNRPPGVRPEDWEAFIKHNADPKTIEQREKNTEIRKKMKIYHTSGRHGHARLEEMMKRQRNEDSSPITRAEVWIKAHKRKDGSIPIDVSSHMERVQDLLCSQEVDSLDIRNDPLTKVFGIDKRGRVRGVGNIVSRSQIISSSPALEKLAMKDKEVTEQSSMVKNLESQVDCIRVEQKGLMEEFKGLKQLIEHSMTVGSQSSATLPHKNKESDVVSNNIGNDQSPLRLRPCKMMSWRQEVVALGRAYIENGPQQIHSKSLPAGYYKVSIDVIEKADVELPYPDGFHSTLGEACGLVKNLALMVYITVGSAAHPILEFLEEWSTENFEEISPAVIPQATKIVVLLS</sequence>
<gene>
    <name evidence="3" type="ORF">CKAN_02134200</name>
</gene>
<protein>
    <submittedName>
        <fullName evidence="3">Bromodomain-containing protein</fullName>
    </submittedName>
</protein>
<dbReference type="Proteomes" id="UP000283530">
    <property type="component" value="Unassembled WGS sequence"/>
</dbReference>
<dbReference type="SUPFAM" id="SSF64484">
    <property type="entry name" value="beta and beta-prime subunits of DNA dependent RNA-polymerase"/>
    <property type="match status" value="1"/>
</dbReference>
<dbReference type="EMBL" id="QPKB01000009">
    <property type="protein sequence ID" value="RWR92139.1"/>
    <property type="molecule type" value="Genomic_DNA"/>
</dbReference>
<dbReference type="AlphaFoldDB" id="A0A3S3PJT7"/>
<dbReference type="OrthoDB" id="1937868at2759"/>